<dbReference type="PANTHER" id="PTHR30573:SF0">
    <property type="entry name" value="QUINOLINATE SYNTHASE, CHLOROPLASTIC"/>
    <property type="match status" value="1"/>
</dbReference>
<organism evidence="1 2">
    <name type="scientific">Trapa natans</name>
    <name type="common">Water chestnut</name>
    <dbReference type="NCBI Taxonomy" id="22666"/>
    <lineage>
        <taxon>Eukaryota</taxon>
        <taxon>Viridiplantae</taxon>
        <taxon>Streptophyta</taxon>
        <taxon>Embryophyta</taxon>
        <taxon>Tracheophyta</taxon>
        <taxon>Spermatophyta</taxon>
        <taxon>Magnoliopsida</taxon>
        <taxon>eudicotyledons</taxon>
        <taxon>Gunneridae</taxon>
        <taxon>Pentapetalae</taxon>
        <taxon>rosids</taxon>
        <taxon>malvids</taxon>
        <taxon>Myrtales</taxon>
        <taxon>Lythraceae</taxon>
        <taxon>Trapa</taxon>
    </lineage>
</organism>
<dbReference type="GO" id="GO:0034628">
    <property type="term" value="P:'de novo' NAD+ biosynthetic process from L-aspartate"/>
    <property type="evidence" value="ECO:0007669"/>
    <property type="project" value="TreeGrafter"/>
</dbReference>
<keyword evidence="2" id="KW-1185">Reference proteome</keyword>
<dbReference type="GO" id="GO:0051539">
    <property type="term" value="F:4 iron, 4 sulfur cluster binding"/>
    <property type="evidence" value="ECO:0007669"/>
    <property type="project" value="InterPro"/>
</dbReference>
<proteinExistence type="predicted"/>
<dbReference type="EMBL" id="JAXQNO010000004">
    <property type="protein sequence ID" value="KAK4799255.1"/>
    <property type="molecule type" value="Genomic_DNA"/>
</dbReference>
<gene>
    <name evidence="1" type="ORF">SAY86_024620</name>
</gene>
<sequence length="88" mass="9654">MLPLVPGVASGEGRSLHGGCASCPYMKMNSLTSLLKVCHQLPDDENILSAFCAERFKSHTPHGKSIADVGCEPILHMRHFQEARRSCF</sequence>
<comment type="caution">
    <text evidence="1">The sequence shown here is derived from an EMBL/GenBank/DDBJ whole genome shotgun (WGS) entry which is preliminary data.</text>
</comment>
<evidence type="ECO:0000313" key="1">
    <source>
        <dbReference type="EMBL" id="KAK4799255.1"/>
    </source>
</evidence>
<dbReference type="GO" id="GO:0008987">
    <property type="term" value="F:quinolinate synthetase A activity"/>
    <property type="evidence" value="ECO:0007669"/>
    <property type="project" value="InterPro"/>
</dbReference>
<reference evidence="1 2" key="1">
    <citation type="journal article" date="2023" name="Hortic Res">
        <title>Pangenome of water caltrop reveals structural variations and asymmetric subgenome divergence after allopolyploidization.</title>
        <authorList>
            <person name="Zhang X."/>
            <person name="Chen Y."/>
            <person name="Wang L."/>
            <person name="Yuan Y."/>
            <person name="Fang M."/>
            <person name="Shi L."/>
            <person name="Lu R."/>
            <person name="Comes H.P."/>
            <person name="Ma Y."/>
            <person name="Chen Y."/>
            <person name="Huang G."/>
            <person name="Zhou Y."/>
            <person name="Zheng Z."/>
            <person name="Qiu Y."/>
        </authorList>
    </citation>
    <scope>NUCLEOTIDE SEQUENCE [LARGE SCALE GENOMIC DNA]</scope>
    <source>
        <strain evidence="1">F231</strain>
    </source>
</reference>
<dbReference type="PANTHER" id="PTHR30573">
    <property type="entry name" value="QUINOLINATE SYNTHETASE A"/>
    <property type="match status" value="1"/>
</dbReference>
<evidence type="ECO:0008006" key="3">
    <source>
        <dbReference type="Google" id="ProtNLM"/>
    </source>
</evidence>
<protein>
    <recommendedName>
        <fullName evidence="3">Quinolinate synthase</fullName>
    </recommendedName>
</protein>
<name>A0AAN7MPP3_TRANT</name>
<accession>A0AAN7MPP3</accession>
<dbReference type="Proteomes" id="UP001346149">
    <property type="component" value="Unassembled WGS sequence"/>
</dbReference>
<dbReference type="InterPro" id="IPR003473">
    <property type="entry name" value="NadA"/>
</dbReference>
<evidence type="ECO:0000313" key="2">
    <source>
        <dbReference type="Proteomes" id="UP001346149"/>
    </source>
</evidence>
<dbReference type="GO" id="GO:0009507">
    <property type="term" value="C:chloroplast"/>
    <property type="evidence" value="ECO:0007669"/>
    <property type="project" value="TreeGrafter"/>
</dbReference>
<dbReference type="AlphaFoldDB" id="A0AAN7MPP3"/>